<reference evidence="4 5" key="1">
    <citation type="submission" date="2015-07" db="EMBL/GenBank/DDBJ databases">
        <title>Comparative genomics of the Sigatoka disease complex on banana suggests a link between parallel evolutionary changes in Pseudocercospora fijiensis and Pseudocercospora eumusae and increased virulence on the banana host.</title>
        <authorList>
            <person name="Chang T.-C."/>
            <person name="Salvucci A."/>
            <person name="Crous P.W."/>
            <person name="Stergiopoulos I."/>
        </authorList>
    </citation>
    <scope>NUCLEOTIDE SEQUENCE [LARGE SCALE GENOMIC DNA]</scope>
    <source>
        <strain evidence="4 5">CBS 114824</strain>
    </source>
</reference>
<evidence type="ECO:0000259" key="3">
    <source>
        <dbReference type="Pfam" id="PF24883"/>
    </source>
</evidence>
<proteinExistence type="predicted"/>
<dbReference type="InterPro" id="IPR056884">
    <property type="entry name" value="NPHP3-like_N"/>
</dbReference>
<dbReference type="SUPFAM" id="SSF52540">
    <property type="entry name" value="P-loop containing nucleoside triphosphate hydrolases"/>
    <property type="match status" value="1"/>
</dbReference>
<feature type="compositionally biased region" description="Acidic residues" evidence="2">
    <location>
        <begin position="89"/>
        <end position="112"/>
    </location>
</feature>
<evidence type="ECO:0000256" key="2">
    <source>
        <dbReference type="SAM" id="MobiDB-lite"/>
    </source>
</evidence>
<accession>A0A139H0M8</accession>
<keyword evidence="1" id="KW-0677">Repeat</keyword>
<dbReference type="AlphaFoldDB" id="A0A139H0M8"/>
<dbReference type="Proteomes" id="UP000070133">
    <property type="component" value="Unassembled WGS sequence"/>
</dbReference>
<keyword evidence="5" id="KW-1185">Reference proteome</keyword>
<evidence type="ECO:0000256" key="1">
    <source>
        <dbReference type="ARBA" id="ARBA00022737"/>
    </source>
</evidence>
<feature type="region of interest" description="Disordered" evidence="2">
    <location>
        <begin position="85"/>
        <end position="112"/>
    </location>
</feature>
<name>A0A139H0M8_9PEZI</name>
<gene>
    <name evidence="4" type="ORF">AC578_8110</name>
</gene>
<sequence length="966" mass="110349">MSEPRSSSGQGGPSSWQGNVVSGNARVQNGHHYGETYNITYPGAAPTSLRDQILDSLWFDMMEARQDNIKGATPKTLDWIYEHERASSEEDPDVDDPDVDDPDDQNLDNDNWDEQHQYRQGHWDSLATWLEEDHSIYWVCGKAGSGKSTLMAHIMDDYRTVECLSRWARDKPLHILKFFFWRPGTELQKSINGLLRTILYQICTDVDEIVQNVAKAVRWQPGRHASWTDKRLNLAIKAALTSSNDVFCLFLDGLDEFVGDLGNLMEFIHQFEATENVKICVSSRPEAELTANFSACKQLRLERLNRADIEKFVKSQLHRLQHTPVFKTPEFNETYSDFVYYIVHRADGVFLWAVLVLPMLVRGISSGDDWDMLNTRLAMTPTAINDLYANMLANLDPLHRESFHFYLELMDVFWDEHNYYVSIALVTASQLGDGLLNMPYENFLNACDLERLRIISRSAGLLQISEARLDPSAGCVAIPQLIAHDGYPSAHIHSARDAAKLRKPIALSQNTEARFRATRDVVDWVHRSAHDFVFPPDGSASPVCISRSGRADVWKKCLLGSVNSLAVLPSFTWNRYTSSQLRLYVTIRATERGINTGIETAIALEIAEEIRLVVCNMHNEDFGENYRQPYARGELGSSLLAFSFWVEFLGSDAWFLLQALMPVLLSEQAGNAILMPLWCGLDDLKRHLGSRAEHISMPILEKIEQNIWFSGEASARLVLFLKYDEYLDAQRPAVWRPSHFSCIVPDFLGPRQPAAMHPFLQRYLSARPREFSDMVAVADTLDRIAESICLFSDIELLSRSTDDGMRIKQYRVLLQCSPRLRRWFQDLSMSLGMLPEYYNEFRIICRPAGFPLSNNGIERLCGMEVPYQEITEYVYLAPSLRTCSCLFLDIKQELGKAGNYLSFTLSNDAMLHQWTQWLVEDIWQNDQGLDATQQLYALACVKFSIPRWLGCRMSVDWDLIRPLINT</sequence>
<evidence type="ECO:0000313" key="4">
    <source>
        <dbReference type="EMBL" id="KXS95972.1"/>
    </source>
</evidence>
<dbReference type="PANTHER" id="PTHR10039">
    <property type="entry name" value="AMELOGENIN"/>
    <property type="match status" value="1"/>
</dbReference>
<dbReference type="STRING" id="321146.A0A139H0M8"/>
<feature type="domain" description="Nephrocystin 3-like N-terminal" evidence="3">
    <location>
        <begin position="126"/>
        <end position="284"/>
    </location>
</feature>
<evidence type="ECO:0000313" key="5">
    <source>
        <dbReference type="Proteomes" id="UP000070133"/>
    </source>
</evidence>
<dbReference type="Gene3D" id="3.40.50.300">
    <property type="entry name" value="P-loop containing nucleotide triphosphate hydrolases"/>
    <property type="match status" value="1"/>
</dbReference>
<feature type="region of interest" description="Disordered" evidence="2">
    <location>
        <begin position="1"/>
        <end position="22"/>
    </location>
</feature>
<dbReference type="InterPro" id="IPR027417">
    <property type="entry name" value="P-loop_NTPase"/>
</dbReference>
<dbReference type="Pfam" id="PF24883">
    <property type="entry name" value="NPHP3_N"/>
    <property type="match status" value="1"/>
</dbReference>
<organism evidence="4 5">
    <name type="scientific">Pseudocercospora eumusae</name>
    <dbReference type="NCBI Taxonomy" id="321146"/>
    <lineage>
        <taxon>Eukaryota</taxon>
        <taxon>Fungi</taxon>
        <taxon>Dikarya</taxon>
        <taxon>Ascomycota</taxon>
        <taxon>Pezizomycotina</taxon>
        <taxon>Dothideomycetes</taxon>
        <taxon>Dothideomycetidae</taxon>
        <taxon>Mycosphaerellales</taxon>
        <taxon>Mycosphaerellaceae</taxon>
        <taxon>Pseudocercospora</taxon>
    </lineage>
</organism>
<comment type="caution">
    <text evidence="4">The sequence shown here is derived from an EMBL/GenBank/DDBJ whole genome shotgun (WGS) entry which is preliminary data.</text>
</comment>
<protein>
    <recommendedName>
        <fullName evidence="3">Nephrocystin 3-like N-terminal domain-containing protein</fullName>
    </recommendedName>
</protein>
<dbReference type="OrthoDB" id="443402at2759"/>
<dbReference type="PANTHER" id="PTHR10039:SF5">
    <property type="entry name" value="NACHT DOMAIN-CONTAINING PROTEIN"/>
    <property type="match status" value="1"/>
</dbReference>
<dbReference type="EMBL" id="LFZN01000191">
    <property type="protein sequence ID" value="KXS95972.1"/>
    <property type="molecule type" value="Genomic_DNA"/>
</dbReference>